<keyword evidence="3" id="KW-1185">Reference proteome</keyword>
<feature type="non-terminal residue" evidence="2">
    <location>
        <position position="1"/>
    </location>
</feature>
<dbReference type="AlphaFoldDB" id="A0A2H3JAD1"/>
<evidence type="ECO:0000313" key="2">
    <source>
        <dbReference type="EMBL" id="PCH39190.1"/>
    </source>
</evidence>
<feature type="domain" description="HAT C-terminal dimerisation" evidence="1">
    <location>
        <begin position="1"/>
        <end position="55"/>
    </location>
</feature>
<dbReference type="Proteomes" id="UP000218811">
    <property type="component" value="Unassembled WGS sequence"/>
</dbReference>
<dbReference type="Pfam" id="PF05699">
    <property type="entry name" value="Dimer_Tnp_hAT"/>
    <property type="match status" value="1"/>
</dbReference>
<dbReference type="GO" id="GO:0046983">
    <property type="term" value="F:protein dimerization activity"/>
    <property type="evidence" value="ECO:0007669"/>
    <property type="project" value="InterPro"/>
</dbReference>
<accession>A0A2H3JAD1</accession>
<reference evidence="2 3" key="1">
    <citation type="journal article" date="2012" name="Science">
        <title>The Paleozoic origin of enzymatic lignin decomposition reconstructed from 31 fungal genomes.</title>
        <authorList>
            <person name="Floudas D."/>
            <person name="Binder M."/>
            <person name="Riley R."/>
            <person name="Barry K."/>
            <person name="Blanchette R.A."/>
            <person name="Henrissat B."/>
            <person name="Martinez A.T."/>
            <person name="Otillar R."/>
            <person name="Spatafora J.W."/>
            <person name="Yadav J.S."/>
            <person name="Aerts A."/>
            <person name="Benoit I."/>
            <person name="Boyd A."/>
            <person name="Carlson A."/>
            <person name="Copeland A."/>
            <person name="Coutinho P.M."/>
            <person name="de Vries R.P."/>
            <person name="Ferreira P."/>
            <person name="Findley K."/>
            <person name="Foster B."/>
            <person name="Gaskell J."/>
            <person name="Glotzer D."/>
            <person name="Gorecki P."/>
            <person name="Heitman J."/>
            <person name="Hesse C."/>
            <person name="Hori C."/>
            <person name="Igarashi K."/>
            <person name="Jurgens J.A."/>
            <person name="Kallen N."/>
            <person name="Kersten P."/>
            <person name="Kohler A."/>
            <person name="Kuees U."/>
            <person name="Kumar T.K.A."/>
            <person name="Kuo A."/>
            <person name="LaButti K."/>
            <person name="Larrondo L.F."/>
            <person name="Lindquist E."/>
            <person name="Ling A."/>
            <person name="Lombard V."/>
            <person name="Lucas S."/>
            <person name="Lundell T."/>
            <person name="Martin R."/>
            <person name="McLaughlin D.J."/>
            <person name="Morgenstern I."/>
            <person name="Morin E."/>
            <person name="Murat C."/>
            <person name="Nagy L.G."/>
            <person name="Nolan M."/>
            <person name="Ohm R.A."/>
            <person name="Patyshakuliyeva A."/>
            <person name="Rokas A."/>
            <person name="Ruiz-Duenas F.J."/>
            <person name="Sabat G."/>
            <person name="Salamov A."/>
            <person name="Samejima M."/>
            <person name="Schmutz J."/>
            <person name="Slot J.C."/>
            <person name="St John F."/>
            <person name="Stenlid J."/>
            <person name="Sun H."/>
            <person name="Sun S."/>
            <person name="Syed K."/>
            <person name="Tsang A."/>
            <person name="Wiebenga A."/>
            <person name="Young D."/>
            <person name="Pisabarro A."/>
            <person name="Eastwood D.C."/>
            <person name="Martin F."/>
            <person name="Cullen D."/>
            <person name="Grigoriev I.V."/>
            <person name="Hibbett D.S."/>
        </authorList>
    </citation>
    <scope>NUCLEOTIDE SEQUENCE [LARGE SCALE GENOMIC DNA]</scope>
    <source>
        <strain evidence="2 3">MD-104</strain>
    </source>
</reference>
<evidence type="ECO:0000313" key="3">
    <source>
        <dbReference type="Proteomes" id="UP000218811"/>
    </source>
</evidence>
<organism evidence="2 3">
    <name type="scientific">Wolfiporia cocos (strain MD-104)</name>
    <name type="common">Brown rot fungus</name>
    <dbReference type="NCBI Taxonomy" id="742152"/>
    <lineage>
        <taxon>Eukaryota</taxon>
        <taxon>Fungi</taxon>
        <taxon>Dikarya</taxon>
        <taxon>Basidiomycota</taxon>
        <taxon>Agaricomycotina</taxon>
        <taxon>Agaricomycetes</taxon>
        <taxon>Polyporales</taxon>
        <taxon>Phaeolaceae</taxon>
        <taxon>Wolfiporia</taxon>
    </lineage>
</organism>
<dbReference type="InterPro" id="IPR008906">
    <property type="entry name" value="HATC_C_dom"/>
</dbReference>
<dbReference type="SUPFAM" id="SSF53098">
    <property type="entry name" value="Ribonuclease H-like"/>
    <property type="match status" value="1"/>
</dbReference>
<feature type="non-terminal residue" evidence="2">
    <location>
        <position position="55"/>
    </location>
</feature>
<name>A0A2H3JAD1_WOLCO</name>
<gene>
    <name evidence="2" type="ORF">WOLCODRAFT_59296</name>
</gene>
<evidence type="ECO:0000259" key="1">
    <source>
        <dbReference type="Pfam" id="PF05699"/>
    </source>
</evidence>
<dbReference type="InterPro" id="IPR012337">
    <property type="entry name" value="RNaseH-like_sf"/>
</dbReference>
<protein>
    <recommendedName>
        <fullName evidence="1">HAT C-terminal dimerisation domain-containing protein</fullName>
    </recommendedName>
</protein>
<proteinExistence type="predicted"/>
<sequence length="55" mass="5986">NAARYPIWASLACDYLAIMASSVSSERAFSSAGITISKWQNCLCADIVEALQFLK</sequence>
<dbReference type="EMBL" id="KB467965">
    <property type="protein sequence ID" value="PCH39190.1"/>
    <property type="molecule type" value="Genomic_DNA"/>
</dbReference>
<dbReference type="OMA" id="TISKWCN"/>